<protein>
    <recommendedName>
        <fullName evidence="5">Polyhydroxyalkanoic acid system protein</fullName>
    </recommendedName>
</protein>
<dbReference type="AlphaFoldDB" id="A0A3A8I1U1"/>
<dbReference type="OrthoDB" id="5515043at2"/>
<proteinExistence type="predicted"/>
<dbReference type="EMBL" id="JABFJV010000092">
    <property type="protein sequence ID" value="NOK35051.1"/>
    <property type="molecule type" value="Genomic_DNA"/>
</dbReference>
<accession>A0A3A8I1U1</accession>
<evidence type="ECO:0000313" key="2">
    <source>
        <dbReference type="EMBL" id="NOK35051.1"/>
    </source>
</evidence>
<dbReference type="InterPro" id="IPR013433">
    <property type="entry name" value="PHA_gran_rgn"/>
</dbReference>
<dbReference type="EMBL" id="JABFJW010000074">
    <property type="protein sequence ID" value="NOK09774.1"/>
    <property type="molecule type" value="Genomic_DNA"/>
</dbReference>
<dbReference type="Proteomes" id="UP000528460">
    <property type="component" value="Unassembled WGS sequence"/>
</dbReference>
<dbReference type="Proteomes" id="UP000563426">
    <property type="component" value="Unassembled WGS sequence"/>
</dbReference>
<name>A0A3A8I1U1_9BACT</name>
<sequence>MGMLKFEVPHNLPKDEVKKRVEQLLQYWGSKYGVKSDWQGDEGAKLAGKVMGINLDASFVITDKAVSGEGTDPGMLLRSQAKTYLQKKFSAVLDPSKSLDQVKGNLD</sequence>
<evidence type="ECO:0000313" key="3">
    <source>
        <dbReference type="Proteomes" id="UP000528460"/>
    </source>
</evidence>
<gene>
    <name evidence="2" type="ORF">HMI49_17775</name>
    <name evidence="1" type="ORF">HNS30_12125</name>
</gene>
<dbReference type="RefSeq" id="WP_120528923.1">
    <property type="nucleotide sequence ID" value="NZ_JABFJV010000092.1"/>
</dbReference>
<comment type="caution">
    <text evidence="1">The sequence shown here is derived from an EMBL/GenBank/DDBJ whole genome shotgun (WGS) entry which is preliminary data.</text>
</comment>
<dbReference type="Pfam" id="PF09650">
    <property type="entry name" value="PHA_gran_rgn"/>
    <property type="match status" value="1"/>
</dbReference>
<organism evidence="1 3">
    <name type="scientific">Corallococcus exercitus</name>
    <dbReference type="NCBI Taxonomy" id="2316736"/>
    <lineage>
        <taxon>Bacteria</taxon>
        <taxon>Pseudomonadati</taxon>
        <taxon>Myxococcota</taxon>
        <taxon>Myxococcia</taxon>
        <taxon>Myxococcales</taxon>
        <taxon>Cystobacterineae</taxon>
        <taxon>Myxococcaceae</taxon>
        <taxon>Corallococcus</taxon>
    </lineage>
</organism>
<keyword evidence="4" id="KW-1185">Reference proteome</keyword>
<reference evidence="3 4" key="1">
    <citation type="submission" date="2020-05" db="EMBL/GenBank/DDBJ databases">
        <authorList>
            <person name="Whitworth D."/>
        </authorList>
    </citation>
    <scope>NUCLEOTIDE SEQUENCE [LARGE SCALE GENOMIC DNA]</scope>
    <source>
        <strain evidence="2 4">AB043B</strain>
        <strain evidence="1 3">CA046A</strain>
    </source>
</reference>
<evidence type="ECO:0000313" key="4">
    <source>
        <dbReference type="Proteomes" id="UP000563426"/>
    </source>
</evidence>
<evidence type="ECO:0000313" key="1">
    <source>
        <dbReference type="EMBL" id="NOK09774.1"/>
    </source>
</evidence>
<evidence type="ECO:0008006" key="5">
    <source>
        <dbReference type="Google" id="ProtNLM"/>
    </source>
</evidence>